<feature type="compositionally biased region" description="Basic and acidic residues" evidence="2">
    <location>
        <begin position="34"/>
        <end position="44"/>
    </location>
</feature>
<dbReference type="Proteomes" id="UP000887577">
    <property type="component" value="Unplaced"/>
</dbReference>
<protein>
    <submittedName>
        <fullName evidence="4">Uncharacterized protein</fullName>
    </submittedName>
</protein>
<sequence>MDTSSKEKTIIDEIARCLDLLPTSSSNIAPERLQQQRREHEERNRRRIEHVHNAVAESVTALRTEIKRIEGLIDEGIRNRDIDAVTKLDHGEWKLVKQTIGDLKQSLDTPQLKSLRDNWQSAFDDLESNAFNVDAKIMKFNRRNEKEQRLLRNLAAFAEWIDLVEKDLVQIESRVDLETLEREAQLQKLKENCEKHQRLANKLELHKFQSEQQSTFAKEQTTKYRDILDRLNRMNLPTLKEISIDIRADLPSTAAQSQLSIASTSSFGSHIEGNEEDLESDLASVHSEVIRTESERTAHPIAILATPQEEADLLRQVALNPKAPKPMDDIRQAIATICEQLRGIRDFYEMLPLKPVERAEHDVPQLNELIANATTAGKHLATITHASRKSPSDHTLLESLTNDLRGEITAATNLVESLEREIQDERQLQLNYNQIMADLNKIEADVRASAEKGVRPKVKDDLRTIELEMDVLRRLCKKPRRYIASSIDGSPLSTPTRRRRIVLKITNSVLTIIKVVEEQLSKTLPSKERKALKDAAELNPTLQGIYDNLRNIQRKMEEDVSPPISAQPSFENGDEPVDVAKLIEQAEDIKQNLEKLSEVDEAIEEPEQYALLIKASREGRSGLEQILTKIDESSDTPETVQEYRNHVVDLVQSLLNLEDQLTHKLKRSAEIHDKYKIALEKTNEAKEAAEEVLQEINPSTTSLHHVQKTIKSALKEAEELGQKQISLPLATNLQTQCKELQAISENINKKLQENDELKHLVKQTQNIIQNWEAKAKDLENKALMDIEVAKEEEKQIEVSQKPKPFSKKI</sequence>
<organism evidence="3 4">
    <name type="scientific">Panagrolaimus superbus</name>
    <dbReference type="NCBI Taxonomy" id="310955"/>
    <lineage>
        <taxon>Eukaryota</taxon>
        <taxon>Metazoa</taxon>
        <taxon>Ecdysozoa</taxon>
        <taxon>Nematoda</taxon>
        <taxon>Chromadorea</taxon>
        <taxon>Rhabditida</taxon>
        <taxon>Tylenchina</taxon>
        <taxon>Panagrolaimomorpha</taxon>
        <taxon>Panagrolaimoidea</taxon>
        <taxon>Panagrolaimidae</taxon>
        <taxon>Panagrolaimus</taxon>
    </lineage>
</organism>
<reference evidence="4" key="1">
    <citation type="submission" date="2022-11" db="UniProtKB">
        <authorList>
            <consortium name="WormBaseParasite"/>
        </authorList>
    </citation>
    <scope>IDENTIFICATION</scope>
</reference>
<accession>A0A914Z2L4</accession>
<name>A0A914Z2L4_9BILA</name>
<keyword evidence="3" id="KW-1185">Reference proteome</keyword>
<evidence type="ECO:0000313" key="4">
    <source>
        <dbReference type="WBParaSite" id="PSU_v2.g695.t1"/>
    </source>
</evidence>
<evidence type="ECO:0000313" key="3">
    <source>
        <dbReference type="Proteomes" id="UP000887577"/>
    </source>
</evidence>
<dbReference type="WBParaSite" id="PSU_v2.g695.t1">
    <property type="protein sequence ID" value="PSU_v2.g695.t1"/>
    <property type="gene ID" value="PSU_v2.g695"/>
</dbReference>
<feature type="coiled-coil region" evidence="1">
    <location>
        <begin position="401"/>
        <end position="445"/>
    </location>
</feature>
<keyword evidence="1" id="KW-0175">Coiled coil</keyword>
<proteinExistence type="predicted"/>
<feature type="region of interest" description="Disordered" evidence="2">
    <location>
        <begin position="26"/>
        <end position="45"/>
    </location>
</feature>
<feature type="coiled-coil region" evidence="1">
    <location>
        <begin position="640"/>
        <end position="781"/>
    </location>
</feature>
<evidence type="ECO:0000256" key="1">
    <source>
        <dbReference type="SAM" id="Coils"/>
    </source>
</evidence>
<evidence type="ECO:0000256" key="2">
    <source>
        <dbReference type="SAM" id="MobiDB-lite"/>
    </source>
</evidence>
<dbReference type="AlphaFoldDB" id="A0A914Z2L4"/>